<evidence type="ECO:0000256" key="6">
    <source>
        <dbReference type="SAM" id="Phobius"/>
    </source>
</evidence>
<feature type="transmembrane region" description="Helical" evidence="6">
    <location>
        <begin position="367"/>
        <end position="388"/>
    </location>
</feature>
<evidence type="ECO:0000256" key="4">
    <source>
        <dbReference type="ARBA" id="ARBA00022989"/>
    </source>
</evidence>
<feature type="transmembrane region" description="Helical" evidence="6">
    <location>
        <begin position="184"/>
        <end position="203"/>
    </location>
</feature>
<name>A0A8J5FXX9_ZINOF</name>
<evidence type="ECO:0000256" key="5">
    <source>
        <dbReference type="ARBA" id="ARBA00023136"/>
    </source>
</evidence>
<protein>
    <submittedName>
        <fullName evidence="7">Uncharacterized protein</fullName>
    </submittedName>
</protein>
<keyword evidence="8" id="KW-1185">Reference proteome</keyword>
<comment type="subcellular location">
    <subcellularLocation>
        <location evidence="1">Membrane</location>
        <topology evidence="1">Multi-pass membrane protein</topology>
    </subcellularLocation>
</comment>
<dbReference type="InterPro" id="IPR000109">
    <property type="entry name" value="POT_fam"/>
</dbReference>
<dbReference type="InterPro" id="IPR036259">
    <property type="entry name" value="MFS_trans_sf"/>
</dbReference>
<dbReference type="SUPFAM" id="SSF103473">
    <property type="entry name" value="MFS general substrate transporter"/>
    <property type="match status" value="1"/>
</dbReference>
<feature type="transmembrane region" description="Helical" evidence="6">
    <location>
        <begin position="409"/>
        <end position="430"/>
    </location>
</feature>
<feature type="transmembrane region" description="Helical" evidence="6">
    <location>
        <begin position="89"/>
        <end position="115"/>
    </location>
</feature>
<keyword evidence="5 6" id="KW-0472">Membrane</keyword>
<comment type="caution">
    <text evidence="7">The sequence shown here is derived from an EMBL/GenBank/DDBJ whole genome shotgun (WGS) entry which is preliminary data.</text>
</comment>
<accession>A0A8J5FXX9</accession>
<dbReference type="CDD" id="cd17416">
    <property type="entry name" value="MFS_NPF1_2"/>
    <property type="match status" value="1"/>
</dbReference>
<dbReference type="Proteomes" id="UP000734854">
    <property type="component" value="Unassembled WGS sequence"/>
</dbReference>
<dbReference type="GO" id="GO:0022857">
    <property type="term" value="F:transmembrane transporter activity"/>
    <property type="evidence" value="ECO:0007669"/>
    <property type="project" value="InterPro"/>
</dbReference>
<keyword evidence="4 6" id="KW-1133">Transmembrane helix</keyword>
<feature type="transmembrane region" description="Helical" evidence="6">
    <location>
        <begin position="484"/>
        <end position="506"/>
    </location>
</feature>
<evidence type="ECO:0000313" key="7">
    <source>
        <dbReference type="EMBL" id="KAG6492786.1"/>
    </source>
</evidence>
<reference evidence="7 8" key="1">
    <citation type="submission" date="2020-08" db="EMBL/GenBank/DDBJ databases">
        <title>Plant Genome Project.</title>
        <authorList>
            <person name="Zhang R.-G."/>
        </authorList>
    </citation>
    <scope>NUCLEOTIDE SEQUENCE [LARGE SCALE GENOMIC DNA]</scope>
    <source>
        <tissue evidence="7">Rhizome</tissue>
    </source>
</reference>
<evidence type="ECO:0000256" key="1">
    <source>
        <dbReference type="ARBA" id="ARBA00004141"/>
    </source>
</evidence>
<dbReference type="Gene3D" id="1.20.1250.20">
    <property type="entry name" value="MFS general substrate transporter like domains"/>
    <property type="match status" value="1"/>
</dbReference>
<keyword evidence="3 6" id="KW-0812">Transmembrane</keyword>
<organism evidence="7 8">
    <name type="scientific">Zingiber officinale</name>
    <name type="common">Ginger</name>
    <name type="synonym">Amomum zingiber</name>
    <dbReference type="NCBI Taxonomy" id="94328"/>
    <lineage>
        <taxon>Eukaryota</taxon>
        <taxon>Viridiplantae</taxon>
        <taxon>Streptophyta</taxon>
        <taxon>Embryophyta</taxon>
        <taxon>Tracheophyta</taxon>
        <taxon>Spermatophyta</taxon>
        <taxon>Magnoliopsida</taxon>
        <taxon>Liliopsida</taxon>
        <taxon>Zingiberales</taxon>
        <taxon>Zingiberaceae</taxon>
        <taxon>Zingiber</taxon>
    </lineage>
</organism>
<dbReference type="Pfam" id="PF00854">
    <property type="entry name" value="PTR2"/>
    <property type="match status" value="1"/>
</dbReference>
<evidence type="ECO:0000313" key="8">
    <source>
        <dbReference type="Proteomes" id="UP000734854"/>
    </source>
</evidence>
<evidence type="ECO:0000256" key="2">
    <source>
        <dbReference type="ARBA" id="ARBA00005982"/>
    </source>
</evidence>
<sequence length="573" mass="62561">MADDKENAALAETKKNNYRGWKAMPYVIGNETFEKLGTIGTSANLLVYLTTVFHMNSIAAATLVTVFTGTTNLSPLLGAFLSDTYFGRYVTLGFASVSSFTVGAGMLILTLTAAVSELHPARCHGGGEVCEGPTAGQLAVLLASFLFLVVGAGGIRPCNLAFGADQFDPGTDAGRRGINSFFNWYYFTFTTAMMISSTVIIYVQSNVSWALGLAIPTLLMAFSCACFFLGSRIYVKILPEGSPLTSIAQVLVAAFRKRALPLPAATDALYDPPHLSSLVAKLPHTDQFRFLDKAAILTPSDAIHQNLPAANGWRLCSVQQVEQVKCIVRIIPVWSTIIVFEIALVQQSTYTVFQALQSDRRLNGTNFQIPAATFSVFTMATITIWIPIYDRLVVPWLRRLTGKEGGITLLQRMGIGFPLATAAMVVAGLVEERRRSSASHMSSFWLIPQLVLMGLGEAMALIGQVEFCYKQFPENMRSLAGGTLFLGLACSNYLSSLLITVIHRTTGGRGRANWLAGDLDQGRLDLFYYLIAGMGALNFVFFVVCARWYRYKSSEKEQELATQRAVQDTKSCV</sequence>
<feature type="transmembrane region" description="Helical" evidence="6">
    <location>
        <begin position="442"/>
        <end position="463"/>
    </location>
</feature>
<feature type="transmembrane region" description="Helical" evidence="6">
    <location>
        <begin position="327"/>
        <end position="347"/>
    </location>
</feature>
<feature type="transmembrane region" description="Helical" evidence="6">
    <location>
        <begin position="526"/>
        <end position="549"/>
    </location>
</feature>
<evidence type="ECO:0000256" key="3">
    <source>
        <dbReference type="ARBA" id="ARBA00022692"/>
    </source>
</evidence>
<dbReference type="PANTHER" id="PTHR11654">
    <property type="entry name" value="OLIGOPEPTIDE TRANSPORTER-RELATED"/>
    <property type="match status" value="1"/>
</dbReference>
<dbReference type="GO" id="GO:0016020">
    <property type="term" value="C:membrane"/>
    <property type="evidence" value="ECO:0007669"/>
    <property type="project" value="UniProtKB-SubCell"/>
</dbReference>
<dbReference type="AlphaFoldDB" id="A0A8J5FXX9"/>
<gene>
    <name evidence="7" type="ORF">ZIOFF_047753</name>
</gene>
<comment type="similarity">
    <text evidence="2">Belongs to the major facilitator superfamily. Proton-dependent oligopeptide transporter (POT/PTR) (TC 2.A.17) family.</text>
</comment>
<dbReference type="EMBL" id="JACMSC010000013">
    <property type="protein sequence ID" value="KAG6492786.1"/>
    <property type="molecule type" value="Genomic_DNA"/>
</dbReference>
<feature type="transmembrane region" description="Helical" evidence="6">
    <location>
        <begin position="209"/>
        <end position="230"/>
    </location>
</feature>
<proteinExistence type="inferred from homology"/>
<feature type="transmembrane region" description="Helical" evidence="6">
    <location>
        <begin position="135"/>
        <end position="155"/>
    </location>
</feature>